<dbReference type="EMBL" id="CP025120">
    <property type="protein sequence ID" value="AUD78093.1"/>
    <property type="molecule type" value="Genomic_DNA"/>
</dbReference>
<dbReference type="RefSeq" id="WP_106645976.1">
    <property type="nucleotide sequence ID" value="NZ_BMGO01000002.1"/>
</dbReference>
<evidence type="ECO:0000256" key="1">
    <source>
        <dbReference type="PROSITE-ProRule" id="PRU00169"/>
    </source>
</evidence>
<dbReference type="GO" id="GO:0000160">
    <property type="term" value="P:phosphorelay signal transduction system"/>
    <property type="evidence" value="ECO:0007669"/>
    <property type="project" value="InterPro"/>
</dbReference>
<evidence type="ECO:0000313" key="2">
    <source>
        <dbReference type="EMBL" id="AUD78093.1"/>
    </source>
</evidence>
<dbReference type="AlphaFoldDB" id="A0A2K9ANV5"/>
<dbReference type="KEGG" id="kpd:CW740_02110"/>
<reference evidence="2 3" key="1">
    <citation type="submission" date="2017-12" db="EMBL/GenBank/DDBJ databases">
        <title>Kangiella profundi FT102 completed genome.</title>
        <authorList>
            <person name="Xu J."/>
            <person name="Wang J."/>
            <person name="Lu Y."/>
        </authorList>
    </citation>
    <scope>NUCLEOTIDE SEQUENCE [LARGE SCALE GENOMIC DNA]</scope>
    <source>
        <strain evidence="2 3">FT102</strain>
    </source>
</reference>
<dbReference type="PROSITE" id="PS50110">
    <property type="entry name" value="RESPONSE_REGULATORY"/>
    <property type="match status" value="1"/>
</dbReference>
<accession>A0A2K9ANV5</accession>
<dbReference type="Pfam" id="PF00072">
    <property type="entry name" value="Response_reg"/>
    <property type="match status" value="1"/>
</dbReference>
<proteinExistence type="predicted"/>
<organism evidence="2 3">
    <name type="scientific">Kangiella profundi</name>
    <dbReference type="NCBI Taxonomy" id="1561924"/>
    <lineage>
        <taxon>Bacteria</taxon>
        <taxon>Pseudomonadati</taxon>
        <taxon>Pseudomonadota</taxon>
        <taxon>Gammaproteobacteria</taxon>
        <taxon>Kangiellales</taxon>
        <taxon>Kangiellaceae</taxon>
        <taxon>Kangiella</taxon>
    </lineage>
</organism>
<dbReference type="InterPro" id="IPR011006">
    <property type="entry name" value="CheY-like_superfamily"/>
</dbReference>
<dbReference type="Gene3D" id="3.40.50.2300">
    <property type="match status" value="1"/>
</dbReference>
<dbReference type="SUPFAM" id="SSF52172">
    <property type="entry name" value="CheY-like"/>
    <property type="match status" value="1"/>
</dbReference>
<protein>
    <submittedName>
        <fullName evidence="2">Response regulator</fullName>
    </submittedName>
</protein>
<gene>
    <name evidence="2" type="ORF">CW740_02110</name>
</gene>
<comment type="caution">
    <text evidence="1">Lacks conserved residue(s) required for the propagation of feature annotation.</text>
</comment>
<evidence type="ECO:0000313" key="3">
    <source>
        <dbReference type="Proteomes" id="UP000232693"/>
    </source>
</evidence>
<keyword evidence="3" id="KW-1185">Reference proteome</keyword>
<dbReference type="CDD" id="cd00156">
    <property type="entry name" value="REC"/>
    <property type="match status" value="1"/>
</dbReference>
<dbReference type="InterPro" id="IPR001789">
    <property type="entry name" value="Sig_transdc_resp-reg_receiver"/>
</dbReference>
<dbReference type="OrthoDB" id="6193982at2"/>
<name>A0A2K9ANV5_9GAMM</name>
<dbReference type="Proteomes" id="UP000232693">
    <property type="component" value="Chromosome"/>
</dbReference>
<sequence>MSAILLVDDSHEILANTAQQLTAAGHDYHYAADYKEALNYIRLNRPQIRIVVVALNNALGYPSLRKIKSGMSERATIIVYSDNKDQTIASWVKKLGIEHYYEHNRQEIDLFNRIKRSLFQKGMFFTNQQLKELTSTLSKYTSDADKLVKETAPQSKSLQELQHKLARRLEGIENQRGFLLEAQKQ</sequence>